<feature type="domain" description="BED-type" evidence="5">
    <location>
        <begin position="20"/>
        <end position="79"/>
    </location>
</feature>
<accession>A0AB40CAJ3</accession>
<evidence type="ECO:0000256" key="2">
    <source>
        <dbReference type="ARBA" id="ARBA00022771"/>
    </source>
</evidence>
<dbReference type="Pfam" id="PF02892">
    <property type="entry name" value="zf-BED"/>
    <property type="match status" value="1"/>
</dbReference>
<evidence type="ECO:0000313" key="7">
    <source>
        <dbReference type="RefSeq" id="XP_039135792.1"/>
    </source>
</evidence>
<organism evidence="6 7">
    <name type="scientific">Dioscorea cayennensis subsp. rotundata</name>
    <name type="common">White Guinea yam</name>
    <name type="synonym">Dioscorea rotundata</name>
    <dbReference type="NCBI Taxonomy" id="55577"/>
    <lineage>
        <taxon>Eukaryota</taxon>
        <taxon>Viridiplantae</taxon>
        <taxon>Streptophyta</taxon>
        <taxon>Embryophyta</taxon>
        <taxon>Tracheophyta</taxon>
        <taxon>Spermatophyta</taxon>
        <taxon>Magnoliopsida</taxon>
        <taxon>Liliopsida</taxon>
        <taxon>Dioscoreales</taxon>
        <taxon>Dioscoreaceae</taxon>
        <taxon>Dioscorea</taxon>
    </lineage>
</organism>
<dbReference type="PANTHER" id="PTHR46951:SF2">
    <property type="entry name" value="BED-TYPE DOMAIN-CONTAINING PROTEIN"/>
    <property type="match status" value="1"/>
</dbReference>
<dbReference type="GO" id="GO:0008270">
    <property type="term" value="F:zinc ion binding"/>
    <property type="evidence" value="ECO:0007669"/>
    <property type="project" value="UniProtKB-KW"/>
</dbReference>
<evidence type="ECO:0000256" key="4">
    <source>
        <dbReference type="PROSITE-ProRule" id="PRU00027"/>
    </source>
</evidence>
<evidence type="ECO:0000313" key="6">
    <source>
        <dbReference type="Proteomes" id="UP001515500"/>
    </source>
</evidence>
<dbReference type="GO" id="GO:0003677">
    <property type="term" value="F:DNA binding"/>
    <property type="evidence" value="ECO:0007669"/>
    <property type="project" value="InterPro"/>
</dbReference>
<proteinExistence type="predicted"/>
<keyword evidence="2 4" id="KW-0863">Zinc-finger</keyword>
<name>A0AB40CAJ3_DIOCR</name>
<dbReference type="PANTHER" id="PTHR46951">
    <property type="entry name" value="BED-TYPE DOMAIN-CONTAINING PROTEIN"/>
    <property type="match status" value="1"/>
</dbReference>
<dbReference type="PROSITE" id="PS50808">
    <property type="entry name" value="ZF_BED"/>
    <property type="match status" value="1"/>
</dbReference>
<keyword evidence="1" id="KW-0479">Metal-binding</keyword>
<evidence type="ECO:0000259" key="5">
    <source>
        <dbReference type="PROSITE" id="PS50808"/>
    </source>
</evidence>
<dbReference type="RefSeq" id="XP_039135792.1">
    <property type="nucleotide sequence ID" value="XM_039279858.1"/>
</dbReference>
<evidence type="ECO:0000256" key="3">
    <source>
        <dbReference type="ARBA" id="ARBA00022833"/>
    </source>
</evidence>
<gene>
    <name evidence="7" type="primary">LOC120273228</name>
</gene>
<dbReference type="AlphaFoldDB" id="A0AB40CAJ3"/>
<reference evidence="7" key="1">
    <citation type="submission" date="2025-08" db="UniProtKB">
        <authorList>
            <consortium name="RefSeq"/>
        </authorList>
    </citation>
    <scope>IDENTIFICATION</scope>
</reference>
<protein>
    <submittedName>
        <fullName evidence="7">Uncharacterized protein LOC120273228</fullName>
    </submittedName>
</protein>
<sequence length="186" mass="20865">MDPEAGNTQSSSCSSGNVRLKTDPAWDHFNVSNNAQGKKIFSCLYCGSKYQGGGINRMKYHLACIRGNIAACKKVPDDVRKQMAGFLTSSKQNEKDSFDDAYEEVEEDDVQEFSSLMKSQQKTTTIEKSLGKRKAKDSIEKFMVPRTTPESQPGNQECICEQTSNSGRRIWLLHGGFMIHAFHLMH</sequence>
<dbReference type="Proteomes" id="UP001515500">
    <property type="component" value="Chromosome 12"/>
</dbReference>
<evidence type="ECO:0000256" key="1">
    <source>
        <dbReference type="ARBA" id="ARBA00022723"/>
    </source>
</evidence>
<keyword evidence="6" id="KW-1185">Reference proteome</keyword>
<keyword evidence="3" id="KW-0862">Zinc</keyword>
<dbReference type="InterPro" id="IPR003656">
    <property type="entry name" value="Znf_BED"/>
</dbReference>
<dbReference type="GeneID" id="120273228"/>